<dbReference type="EMBL" id="JACGWJ010000004">
    <property type="protein sequence ID" value="KAL0424397.1"/>
    <property type="molecule type" value="Genomic_DNA"/>
</dbReference>
<gene>
    <name evidence="1" type="ORF">Sradi_0974500</name>
</gene>
<accession>A0AAW2V7E9</accession>
<reference evidence="1" key="1">
    <citation type="submission" date="2020-06" db="EMBL/GenBank/DDBJ databases">
        <authorList>
            <person name="Li T."/>
            <person name="Hu X."/>
            <person name="Zhang T."/>
            <person name="Song X."/>
            <person name="Zhang H."/>
            <person name="Dai N."/>
            <person name="Sheng W."/>
            <person name="Hou X."/>
            <person name="Wei L."/>
        </authorList>
    </citation>
    <scope>NUCLEOTIDE SEQUENCE</scope>
    <source>
        <strain evidence="1">G02</strain>
        <tissue evidence="1">Leaf</tissue>
    </source>
</reference>
<organism evidence="1">
    <name type="scientific">Sesamum radiatum</name>
    <name type="common">Black benniseed</name>
    <dbReference type="NCBI Taxonomy" id="300843"/>
    <lineage>
        <taxon>Eukaryota</taxon>
        <taxon>Viridiplantae</taxon>
        <taxon>Streptophyta</taxon>
        <taxon>Embryophyta</taxon>
        <taxon>Tracheophyta</taxon>
        <taxon>Spermatophyta</taxon>
        <taxon>Magnoliopsida</taxon>
        <taxon>eudicotyledons</taxon>
        <taxon>Gunneridae</taxon>
        <taxon>Pentapetalae</taxon>
        <taxon>asterids</taxon>
        <taxon>lamiids</taxon>
        <taxon>Lamiales</taxon>
        <taxon>Pedaliaceae</taxon>
        <taxon>Sesamum</taxon>
    </lineage>
</organism>
<evidence type="ECO:0000313" key="1">
    <source>
        <dbReference type="EMBL" id="KAL0424397.1"/>
    </source>
</evidence>
<proteinExistence type="predicted"/>
<comment type="caution">
    <text evidence="1">The sequence shown here is derived from an EMBL/GenBank/DDBJ whole genome shotgun (WGS) entry which is preliminary data.</text>
</comment>
<sequence>MKEYRVPEFWTRPLVVTQEGRLRIEYPVRFTGNGKIVVQWPSGACLYDPSLKRWEKFDMETNFYKTYKFFVGESGFGYAAAPVPEMATAFSTWEVSQEIFQVFLVLRVVTTEVSQLFIVSNWANCNLST</sequence>
<reference evidence="1" key="2">
    <citation type="journal article" date="2024" name="Plant">
        <title>Genomic evolution and insights into agronomic trait innovations of Sesamum species.</title>
        <authorList>
            <person name="Miao H."/>
            <person name="Wang L."/>
            <person name="Qu L."/>
            <person name="Liu H."/>
            <person name="Sun Y."/>
            <person name="Le M."/>
            <person name="Wang Q."/>
            <person name="Wei S."/>
            <person name="Zheng Y."/>
            <person name="Lin W."/>
            <person name="Duan Y."/>
            <person name="Cao H."/>
            <person name="Xiong S."/>
            <person name="Wang X."/>
            <person name="Wei L."/>
            <person name="Li C."/>
            <person name="Ma Q."/>
            <person name="Ju M."/>
            <person name="Zhao R."/>
            <person name="Li G."/>
            <person name="Mu C."/>
            <person name="Tian Q."/>
            <person name="Mei H."/>
            <person name="Zhang T."/>
            <person name="Gao T."/>
            <person name="Zhang H."/>
        </authorList>
    </citation>
    <scope>NUCLEOTIDE SEQUENCE</scope>
    <source>
        <strain evidence="1">G02</strain>
    </source>
</reference>
<protein>
    <submittedName>
        <fullName evidence="1">Uncharacterized protein</fullName>
    </submittedName>
</protein>
<name>A0AAW2V7E9_SESRA</name>
<dbReference type="AlphaFoldDB" id="A0AAW2V7E9"/>